<protein>
    <submittedName>
        <fullName evidence="1">Uncharacterized protein</fullName>
    </submittedName>
</protein>
<name>A0A0A8Z4H1_ARUDO</name>
<reference evidence="1" key="2">
    <citation type="journal article" date="2015" name="Data Brief">
        <title>Shoot transcriptome of the giant reed, Arundo donax.</title>
        <authorList>
            <person name="Barrero R.A."/>
            <person name="Guerrero F.D."/>
            <person name="Moolhuijzen P."/>
            <person name="Goolsby J.A."/>
            <person name="Tidwell J."/>
            <person name="Bellgard S.E."/>
            <person name="Bellgard M.I."/>
        </authorList>
    </citation>
    <scope>NUCLEOTIDE SEQUENCE</scope>
    <source>
        <tissue evidence="1">Shoot tissue taken approximately 20 cm above the soil surface</tissue>
    </source>
</reference>
<organism evidence="1">
    <name type="scientific">Arundo donax</name>
    <name type="common">Giant reed</name>
    <name type="synonym">Donax arundinaceus</name>
    <dbReference type="NCBI Taxonomy" id="35708"/>
    <lineage>
        <taxon>Eukaryota</taxon>
        <taxon>Viridiplantae</taxon>
        <taxon>Streptophyta</taxon>
        <taxon>Embryophyta</taxon>
        <taxon>Tracheophyta</taxon>
        <taxon>Spermatophyta</taxon>
        <taxon>Magnoliopsida</taxon>
        <taxon>Liliopsida</taxon>
        <taxon>Poales</taxon>
        <taxon>Poaceae</taxon>
        <taxon>PACMAD clade</taxon>
        <taxon>Arundinoideae</taxon>
        <taxon>Arundineae</taxon>
        <taxon>Arundo</taxon>
    </lineage>
</organism>
<dbReference type="EMBL" id="GBRH01266265">
    <property type="protein sequence ID" value="JAD31630.1"/>
    <property type="molecule type" value="Transcribed_RNA"/>
</dbReference>
<sequence>MSDVLFSYGRNTTCFELLFWMHTHLNHNTPHHMLHKHKCVP</sequence>
<accession>A0A0A8Z4H1</accession>
<evidence type="ECO:0000313" key="1">
    <source>
        <dbReference type="EMBL" id="JAD31630.1"/>
    </source>
</evidence>
<proteinExistence type="predicted"/>
<dbReference type="AlphaFoldDB" id="A0A0A8Z4H1"/>
<reference evidence="1" key="1">
    <citation type="submission" date="2014-09" db="EMBL/GenBank/DDBJ databases">
        <authorList>
            <person name="Magalhaes I.L.F."/>
            <person name="Oliveira U."/>
            <person name="Santos F.R."/>
            <person name="Vidigal T.H.D.A."/>
            <person name="Brescovit A.D."/>
            <person name="Santos A.J."/>
        </authorList>
    </citation>
    <scope>NUCLEOTIDE SEQUENCE</scope>
    <source>
        <tissue evidence="1">Shoot tissue taken approximately 20 cm above the soil surface</tissue>
    </source>
</reference>